<evidence type="ECO:0000313" key="2">
    <source>
        <dbReference type="Proteomes" id="UP001187531"/>
    </source>
</evidence>
<comment type="caution">
    <text evidence="1">The sequence shown here is derived from an EMBL/GenBank/DDBJ whole genome shotgun (WGS) entry which is preliminary data.</text>
</comment>
<evidence type="ECO:0000313" key="1">
    <source>
        <dbReference type="EMBL" id="KAK2716456.1"/>
    </source>
</evidence>
<sequence>MEYCLEKSLRIFRNHLQVRNQKPFNRNIVWKGHRGSLETVSYSETRNRITGILSGKVIEDLQRPSGKVTEDLQKPSRTQKEFNRNIVWKGHRGTSETISYSENRNHLTGILLRKVTEDLQKPSRTQKPETI</sequence>
<reference evidence="1" key="1">
    <citation type="submission" date="2023-07" db="EMBL/GenBank/DDBJ databases">
        <title>Chromosome-level genome assembly of Artemia franciscana.</title>
        <authorList>
            <person name="Jo E."/>
        </authorList>
    </citation>
    <scope>NUCLEOTIDE SEQUENCE</scope>
    <source>
        <tissue evidence="1">Whole body</tissue>
    </source>
</reference>
<proteinExistence type="predicted"/>
<name>A0AA88L8M1_ARTSF</name>
<organism evidence="1 2">
    <name type="scientific">Artemia franciscana</name>
    <name type="common">Brine shrimp</name>
    <name type="synonym">Artemia sanfranciscana</name>
    <dbReference type="NCBI Taxonomy" id="6661"/>
    <lineage>
        <taxon>Eukaryota</taxon>
        <taxon>Metazoa</taxon>
        <taxon>Ecdysozoa</taxon>
        <taxon>Arthropoda</taxon>
        <taxon>Crustacea</taxon>
        <taxon>Branchiopoda</taxon>
        <taxon>Anostraca</taxon>
        <taxon>Artemiidae</taxon>
        <taxon>Artemia</taxon>
    </lineage>
</organism>
<keyword evidence="2" id="KW-1185">Reference proteome</keyword>
<dbReference type="Proteomes" id="UP001187531">
    <property type="component" value="Unassembled WGS sequence"/>
</dbReference>
<gene>
    <name evidence="1" type="ORF">QYM36_006809</name>
</gene>
<accession>A0AA88L8M1</accession>
<dbReference type="EMBL" id="JAVRJZ010000011">
    <property type="protein sequence ID" value="KAK2716456.1"/>
    <property type="molecule type" value="Genomic_DNA"/>
</dbReference>
<protein>
    <submittedName>
        <fullName evidence="1">Uncharacterized protein</fullName>
    </submittedName>
</protein>
<dbReference type="AlphaFoldDB" id="A0AA88L8M1"/>